<comment type="caution">
    <text evidence="2">The sequence shown here is derived from an EMBL/GenBank/DDBJ whole genome shotgun (WGS) entry which is preliminary data.</text>
</comment>
<accession>A0A919EH29</accession>
<proteinExistence type="predicted"/>
<evidence type="ECO:0000256" key="1">
    <source>
        <dbReference type="SAM" id="MobiDB-lite"/>
    </source>
</evidence>
<evidence type="ECO:0000313" key="3">
    <source>
        <dbReference type="Proteomes" id="UP000632849"/>
    </source>
</evidence>
<gene>
    <name evidence="2" type="ORF">GCM10017667_01050</name>
</gene>
<reference evidence="2" key="2">
    <citation type="submission" date="2020-09" db="EMBL/GenBank/DDBJ databases">
        <authorList>
            <person name="Sun Q."/>
            <person name="Ohkuma M."/>
        </authorList>
    </citation>
    <scope>NUCLEOTIDE SEQUENCE</scope>
    <source>
        <strain evidence="2">JCM 4122</strain>
    </source>
</reference>
<dbReference type="EMBL" id="BNBE01000001">
    <property type="protein sequence ID" value="GHF77547.1"/>
    <property type="molecule type" value="Genomic_DNA"/>
</dbReference>
<dbReference type="AlphaFoldDB" id="A0A919EH29"/>
<organism evidence="2 3">
    <name type="scientific">Streptomyces filamentosus</name>
    <name type="common">Streptomyces roseosporus</name>
    <dbReference type="NCBI Taxonomy" id="67294"/>
    <lineage>
        <taxon>Bacteria</taxon>
        <taxon>Bacillati</taxon>
        <taxon>Actinomycetota</taxon>
        <taxon>Actinomycetes</taxon>
        <taxon>Kitasatosporales</taxon>
        <taxon>Streptomycetaceae</taxon>
        <taxon>Streptomyces</taxon>
    </lineage>
</organism>
<name>A0A919EH29_STRFL</name>
<dbReference type="Proteomes" id="UP000632849">
    <property type="component" value="Unassembled WGS sequence"/>
</dbReference>
<keyword evidence="3" id="KW-1185">Reference proteome</keyword>
<sequence length="116" mass="12235">MPPVGDLDCVGQGAADGLGVGRGAVSAHDLDARMLEQPRFQRVGGAVGQYVDPFMDLGVDHHGGVAMPPAQGEVVDADHAGHPPGGQRDTQQGPQGRVTRHAHREYRQQTRSSPAR</sequence>
<reference evidence="2" key="1">
    <citation type="journal article" date="2014" name="Int. J. Syst. Evol. Microbiol.">
        <title>Complete genome sequence of Corynebacterium casei LMG S-19264T (=DSM 44701T), isolated from a smear-ripened cheese.</title>
        <authorList>
            <consortium name="US DOE Joint Genome Institute (JGI-PGF)"/>
            <person name="Walter F."/>
            <person name="Albersmeier A."/>
            <person name="Kalinowski J."/>
            <person name="Ruckert C."/>
        </authorList>
    </citation>
    <scope>NUCLEOTIDE SEQUENCE</scope>
    <source>
        <strain evidence="2">JCM 4122</strain>
    </source>
</reference>
<evidence type="ECO:0000313" key="2">
    <source>
        <dbReference type="EMBL" id="GHF77547.1"/>
    </source>
</evidence>
<protein>
    <submittedName>
        <fullName evidence="2">Uncharacterized protein</fullName>
    </submittedName>
</protein>
<feature type="region of interest" description="Disordered" evidence="1">
    <location>
        <begin position="62"/>
        <end position="116"/>
    </location>
</feature>